<dbReference type="EMBL" id="LAZR01054350">
    <property type="protein sequence ID" value="KKK78745.1"/>
    <property type="molecule type" value="Genomic_DNA"/>
</dbReference>
<dbReference type="AlphaFoldDB" id="A0A0F8YY02"/>
<organism evidence="1">
    <name type="scientific">marine sediment metagenome</name>
    <dbReference type="NCBI Taxonomy" id="412755"/>
    <lineage>
        <taxon>unclassified sequences</taxon>
        <taxon>metagenomes</taxon>
        <taxon>ecological metagenomes</taxon>
    </lineage>
</organism>
<protein>
    <submittedName>
        <fullName evidence="1">Uncharacterized protein</fullName>
    </submittedName>
</protein>
<feature type="non-terminal residue" evidence="1">
    <location>
        <position position="399"/>
    </location>
</feature>
<proteinExistence type="predicted"/>
<sequence>EGAFDELNRLLHNPSKVTSGEMVVPDEIRPIYDRLRATTDWEQAARVDFDPDMALVEDYFFRGWQPPEGMFTGEARGALGRNPAFRLPRVNATFDEMIEAGFKPLFENPAEQARYSRLMGIKYREQIKLIEKIKAKELALPHTGGTVPEGWRVPKVGPAFEGKPYAAPGGGVAFTRRWAVPDSLANRLENVYGITPKLGKGEVFGKTVDFQKAVDAAVFLPKRAKFVGSVFQHVDFLGRSHVGAWTGFVDAIRRGQPVAAVTHLAKWPKSAADIVRSTFSPGFRSRLSRLAVDDTPLWKGRKISNKMISEEGLSLRDETIFPELDKVIAEVRQEPLVVKTGKAPFRLLADLERAWRNGLFRGVYPAATLSDIKNNIGPMILRQHPGLPDRQLAGMIAKA</sequence>
<name>A0A0F8YY02_9ZZZZ</name>
<accession>A0A0F8YY02</accession>
<feature type="non-terminal residue" evidence="1">
    <location>
        <position position="1"/>
    </location>
</feature>
<comment type="caution">
    <text evidence="1">The sequence shown here is derived from an EMBL/GenBank/DDBJ whole genome shotgun (WGS) entry which is preliminary data.</text>
</comment>
<evidence type="ECO:0000313" key="1">
    <source>
        <dbReference type="EMBL" id="KKK78745.1"/>
    </source>
</evidence>
<gene>
    <name evidence="1" type="ORF">LCGC14_2840480</name>
</gene>
<reference evidence="1" key="1">
    <citation type="journal article" date="2015" name="Nature">
        <title>Complex archaea that bridge the gap between prokaryotes and eukaryotes.</title>
        <authorList>
            <person name="Spang A."/>
            <person name="Saw J.H."/>
            <person name="Jorgensen S.L."/>
            <person name="Zaremba-Niedzwiedzka K."/>
            <person name="Martijn J."/>
            <person name="Lind A.E."/>
            <person name="van Eijk R."/>
            <person name="Schleper C."/>
            <person name="Guy L."/>
            <person name="Ettema T.J."/>
        </authorList>
    </citation>
    <scope>NUCLEOTIDE SEQUENCE</scope>
</reference>